<accession>A0AAP0PNW3</accession>
<evidence type="ECO:0000313" key="1">
    <source>
        <dbReference type="EMBL" id="KAK9148720.1"/>
    </source>
</evidence>
<keyword evidence="2" id="KW-1185">Reference proteome</keyword>
<proteinExistence type="predicted"/>
<reference evidence="1 2" key="1">
    <citation type="submission" date="2024-01" db="EMBL/GenBank/DDBJ databases">
        <title>Genome assemblies of Stephania.</title>
        <authorList>
            <person name="Yang L."/>
        </authorList>
    </citation>
    <scope>NUCLEOTIDE SEQUENCE [LARGE SCALE GENOMIC DNA]</scope>
    <source>
        <strain evidence="1">JXDWG</strain>
        <tissue evidence="1">Leaf</tissue>
    </source>
</reference>
<gene>
    <name evidence="1" type="ORF">Scep_007477</name>
</gene>
<organism evidence="1 2">
    <name type="scientific">Stephania cephalantha</name>
    <dbReference type="NCBI Taxonomy" id="152367"/>
    <lineage>
        <taxon>Eukaryota</taxon>
        <taxon>Viridiplantae</taxon>
        <taxon>Streptophyta</taxon>
        <taxon>Embryophyta</taxon>
        <taxon>Tracheophyta</taxon>
        <taxon>Spermatophyta</taxon>
        <taxon>Magnoliopsida</taxon>
        <taxon>Ranunculales</taxon>
        <taxon>Menispermaceae</taxon>
        <taxon>Menispermoideae</taxon>
        <taxon>Cissampelideae</taxon>
        <taxon>Stephania</taxon>
    </lineage>
</organism>
<comment type="caution">
    <text evidence="1">The sequence shown here is derived from an EMBL/GenBank/DDBJ whole genome shotgun (WGS) entry which is preliminary data.</text>
</comment>
<dbReference type="EMBL" id="JBBNAG010000003">
    <property type="protein sequence ID" value="KAK9148720.1"/>
    <property type="molecule type" value="Genomic_DNA"/>
</dbReference>
<protein>
    <submittedName>
        <fullName evidence="1">Uncharacterized protein</fullName>
    </submittedName>
</protein>
<evidence type="ECO:0000313" key="2">
    <source>
        <dbReference type="Proteomes" id="UP001419268"/>
    </source>
</evidence>
<dbReference type="AlphaFoldDB" id="A0AAP0PNW3"/>
<sequence>MTMLSERCKKGLREMSDLVILRWLLDFTADLFEEDDGNDTGFSGGKSRSINQGRWRSRSEGSDCVHPFVALQKCIKANSNYSKGLGFLFPNFLLCPISSSLLGSRASIGWKKFWFEYQKRVPLTKMAMQCWNGRTCHH</sequence>
<dbReference type="Proteomes" id="UP001419268">
    <property type="component" value="Unassembled WGS sequence"/>
</dbReference>
<name>A0AAP0PNW3_9MAGN</name>